<name>A0A315Z0M6_SEDFL</name>
<dbReference type="GO" id="GO:0008713">
    <property type="term" value="F:ADP-heptose-lipopolysaccharide heptosyltransferase activity"/>
    <property type="evidence" value="ECO:0007669"/>
    <property type="project" value="TreeGrafter"/>
</dbReference>
<dbReference type="AlphaFoldDB" id="A0A315Z0M6"/>
<dbReference type="Proteomes" id="UP000245535">
    <property type="component" value="Unassembled WGS sequence"/>
</dbReference>
<keyword evidence="2" id="KW-1185">Reference proteome</keyword>
<dbReference type="InterPro" id="IPR051199">
    <property type="entry name" value="LPS_LOS_Heptosyltrfase"/>
</dbReference>
<reference evidence="1 2" key="1">
    <citation type="submission" date="2018-03" db="EMBL/GenBank/DDBJ databases">
        <title>Genomic Encyclopedia of Archaeal and Bacterial Type Strains, Phase II (KMG-II): from individual species to whole genera.</title>
        <authorList>
            <person name="Goeker M."/>
        </authorList>
    </citation>
    <scope>NUCLEOTIDE SEQUENCE [LARGE SCALE GENOMIC DNA]</scope>
    <source>
        <strain evidence="1 2">DSM 28229</strain>
    </source>
</reference>
<dbReference type="SUPFAM" id="SSF53756">
    <property type="entry name" value="UDP-Glycosyltransferase/glycogen phosphorylase"/>
    <property type="match status" value="1"/>
</dbReference>
<sequence length="337" mass="39074">MKSVTRIENISSESKIAIYLTEDEGSPLLGLALANALKKRYQQHNVIWIGDLSSEELLLKSPSVDEFHSLSSIKKESFFSDNKIEIIFFLSRWNPLAKLAKKAKVPHRITFKESFKDRWLYSQTLQRDLNLPLYKQYLQFASFLDGEIEEDSAMNFPYPDEYDRLMQFKGTIKKDAVNLILMPYKKGAKWIYPLPNYFDLVEKLPRYRFQFFILGSEQDGEMIRKYQPNLFYPPSVTDMTGKLSSEETYDFIAAADGLVSFDHTSLQLAAELKISAFGIISPKHKNHFLPNEKLQLLFNEKEECNCVTPPCKCQQTYPVEDLIQHVLNTFGETEDIE</sequence>
<dbReference type="Gene3D" id="3.40.50.2000">
    <property type="entry name" value="Glycogen Phosphorylase B"/>
    <property type="match status" value="2"/>
</dbReference>
<evidence type="ECO:0000313" key="2">
    <source>
        <dbReference type="Proteomes" id="UP000245535"/>
    </source>
</evidence>
<dbReference type="GO" id="GO:0005829">
    <property type="term" value="C:cytosol"/>
    <property type="evidence" value="ECO:0007669"/>
    <property type="project" value="TreeGrafter"/>
</dbReference>
<dbReference type="OrthoDB" id="9797795at2"/>
<evidence type="ECO:0000313" key="1">
    <source>
        <dbReference type="EMBL" id="PWJ36061.1"/>
    </source>
</evidence>
<protein>
    <submittedName>
        <fullName evidence="1">ADP-heptose:LPS heptosyltransferase</fullName>
    </submittedName>
</protein>
<dbReference type="GO" id="GO:0009244">
    <property type="term" value="P:lipopolysaccharide core region biosynthetic process"/>
    <property type="evidence" value="ECO:0007669"/>
    <property type="project" value="TreeGrafter"/>
</dbReference>
<accession>A0A315Z0M6</accession>
<dbReference type="PANTHER" id="PTHR30160">
    <property type="entry name" value="TETRAACYLDISACCHARIDE 4'-KINASE-RELATED"/>
    <property type="match status" value="1"/>
</dbReference>
<gene>
    <name evidence="1" type="ORF">BC781_10976</name>
</gene>
<keyword evidence="1" id="KW-0808">Transferase</keyword>
<dbReference type="EMBL" id="QGDO01000009">
    <property type="protein sequence ID" value="PWJ36061.1"/>
    <property type="molecule type" value="Genomic_DNA"/>
</dbReference>
<organism evidence="1 2">
    <name type="scientific">Sediminitomix flava</name>
    <dbReference type="NCBI Taxonomy" id="379075"/>
    <lineage>
        <taxon>Bacteria</taxon>
        <taxon>Pseudomonadati</taxon>
        <taxon>Bacteroidota</taxon>
        <taxon>Cytophagia</taxon>
        <taxon>Cytophagales</taxon>
        <taxon>Flammeovirgaceae</taxon>
        <taxon>Sediminitomix</taxon>
    </lineage>
</organism>
<comment type="caution">
    <text evidence="1">The sequence shown here is derived from an EMBL/GenBank/DDBJ whole genome shotgun (WGS) entry which is preliminary data.</text>
</comment>
<dbReference type="RefSeq" id="WP_109622453.1">
    <property type="nucleotide sequence ID" value="NZ_QGDO01000009.1"/>
</dbReference>
<proteinExistence type="predicted"/>